<protein>
    <submittedName>
        <fullName evidence="1">Uncharacterized protein</fullName>
    </submittedName>
</protein>
<dbReference type="EMBL" id="HACG01024388">
    <property type="protein sequence ID" value="CEK71253.1"/>
    <property type="molecule type" value="Transcribed_RNA"/>
</dbReference>
<gene>
    <name evidence="1" type="primary">ORF77547</name>
</gene>
<dbReference type="AlphaFoldDB" id="A0A0B6ZRN9"/>
<organism evidence="1">
    <name type="scientific">Arion vulgaris</name>
    <dbReference type="NCBI Taxonomy" id="1028688"/>
    <lineage>
        <taxon>Eukaryota</taxon>
        <taxon>Metazoa</taxon>
        <taxon>Spiralia</taxon>
        <taxon>Lophotrochozoa</taxon>
        <taxon>Mollusca</taxon>
        <taxon>Gastropoda</taxon>
        <taxon>Heterobranchia</taxon>
        <taxon>Euthyneura</taxon>
        <taxon>Panpulmonata</taxon>
        <taxon>Eupulmonata</taxon>
        <taxon>Stylommatophora</taxon>
        <taxon>Helicina</taxon>
        <taxon>Arionoidea</taxon>
        <taxon>Arionidae</taxon>
        <taxon>Arion</taxon>
    </lineage>
</organism>
<evidence type="ECO:0000313" key="1">
    <source>
        <dbReference type="EMBL" id="CEK71253.1"/>
    </source>
</evidence>
<accession>A0A0B6ZRN9</accession>
<reference evidence="1" key="1">
    <citation type="submission" date="2014-12" db="EMBL/GenBank/DDBJ databases">
        <title>Insight into the proteome of Arion vulgaris.</title>
        <authorList>
            <person name="Aradska J."/>
            <person name="Bulat T."/>
            <person name="Smidak R."/>
            <person name="Sarate P."/>
            <person name="Gangsoo J."/>
            <person name="Sialana F."/>
            <person name="Bilban M."/>
            <person name="Lubec G."/>
        </authorList>
    </citation>
    <scope>NUCLEOTIDE SEQUENCE</scope>
    <source>
        <tissue evidence="1">Skin</tissue>
    </source>
</reference>
<sequence length="51" mass="5511">METGSFIKDAVGWTLEGLREQGGPGILGYWIGEAETNEMSRSCILGLEGNH</sequence>
<proteinExistence type="predicted"/>
<name>A0A0B6ZRN9_9EUPU</name>